<dbReference type="Gene3D" id="3.40.50.720">
    <property type="entry name" value="NAD(P)-binding Rossmann-like Domain"/>
    <property type="match status" value="1"/>
</dbReference>
<dbReference type="Pfam" id="PF03435">
    <property type="entry name" value="Sacchrp_dh_NADP"/>
    <property type="match status" value="1"/>
</dbReference>
<evidence type="ECO:0000313" key="4">
    <source>
        <dbReference type="EMBL" id="MFD2065482.1"/>
    </source>
</evidence>
<dbReference type="Gene3D" id="1.10.1870.10">
    <property type="entry name" value="Domain 3, Saccharopine reductase"/>
    <property type="match status" value="1"/>
</dbReference>
<feature type="domain" description="Saccharopine dehydrogenase NADP binding" evidence="2">
    <location>
        <begin position="17"/>
        <end position="86"/>
    </location>
</feature>
<evidence type="ECO:0000256" key="1">
    <source>
        <dbReference type="ARBA" id="ARBA00023002"/>
    </source>
</evidence>
<keyword evidence="5" id="KW-1185">Reference proteome</keyword>
<dbReference type="Proteomes" id="UP001597369">
    <property type="component" value="Unassembled WGS sequence"/>
</dbReference>
<protein>
    <submittedName>
        <fullName evidence="4">Saccharopine dehydrogenase C-terminal domain-containing protein</fullName>
    </submittedName>
</protein>
<dbReference type="InterPro" id="IPR036291">
    <property type="entry name" value="NAD(P)-bd_dom_sf"/>
</dbReference>
<dbReference type="Gene3D" id="3.30.360.10">
    <property type="entry name" value="Dihydrodipicolinate Reductase, domain 2"/>
    <property type="match status" value="1"/>
</dbReference>
<keyword evidence="1" id="KW-0560">Oxidoreductase</keyword>
<name>A0ABW4WS51_9BACT</name>
<feature type="domain" description="Saccharopine dehydrogenase-like C-terminal" evidence="3">
    <location>
        <begin position="92"/>
        <end position="396"/>
    </location>
</feature>
<dbReference type="PANTHER" id="PTHR11133">
    <property type="entry name" value="SACCHAROPINE DEHYDROGENASE"/>
    <property type="match status" value="1"/>
</dbReference>
<dbReference type="RefSeq" id="WP_229960051.1">
    <property type="nucleotide sequence ID" value="NZ_JAJJWI010000006.1"/>
</dbReference>
<gene>
    <name evidence="4" type="ORF">ACFSKU_01195</name>
</gene>
<proteinExistence type="predicted"/>
<dbReference type="Pfam" id="PF16653">
    <property type="entry name" value="Sacchrp_dh_C"/>
    <property type="match status" value="1"/>
</dbReference>
<evidence type="ECO:0000313" key="5">
    <source>
        <dbReference type="Proteomes" id="UP001597369"/>
    </source>
</evidence>
<accession>A0ABW4WS51</accession>
<sequence>MTVAHLQVTVEPLPFAKAIIFDVHNEEQQSGEISRADLVISLLPAAFHIQVARECVKLKKHLITASYVSPAFQELHEEAKEKELTLLMECRLDPGIDHMSAMAAIQQVKEKGGKLLAFKSYTGGLVAPEYDNNPWHYKFTWNPRNVVLAGQGTAKYIKDGLYKYIPYHQLFSQAEDLYVDGYGSFEGYANQYSLNYRELYGLQDIPTMLRGTLRRKGYCKAWNVFVQLGFTDDSYTLSGSETMTYKRNVESFLPPTAEMHQTTEQRLSTYLGVMEGGEVMQKLKWLDLLTDTPVLLTDATPAQVLEKILKEKWLLEPGDKDMVVMQHFIEYELNGEKHEQSSTLVITGEDEVHTAMAKTVGLPVGVLTKLLLQGKVKRHGVVIPVYPDLYKPVAGRAKAV</sequence>
<comment type="caution">
    <text evidence="4">The sequence shown here is derived from an EMBL/GenBank/DDBJ whole genome shotgun (WGS) entry which is preliminary data.</text>
</comment>
<dbReference type="SUPFAM" id="SSF51735">
    <property type="entry name" value="NAD(P)-binding Rossmann-fold domains"/>
    <property type="match status" value="1"/>
</dbReference>
<dbReference type="PANTHER" id="PTHR11133:SF22">
    <property type="entry name" value="ALPHA-AMINOADIPIC SEMIALDEHYDE SYNTHASE, MITOCHONDRIAL"/>
    <property type="match status" value="1"/>
</dbReference>
<reference evidence="5" key="1">
    <citation type="journal article" date="2019" name="Int. J. Syst. Evol. Microbiol.">
        <title>The Global Catalogue of Microorganisms (GCM) 10K type strain sequencing project: providing services to taxonomists for standard genome sequencing and annotation.</title>
        <authorList>
            <consortium name="The Broad Institute Genomics Platform"/>
            <consortium name="The Broad Institute Genome Sequencing Center for Infectious Disease"/>
            <person name="Wu L."/>
            <person name="Ma J."/>
        </authorList>
    </citation>
    <scope>NUCLEOTIDE SEQUENCE [LARGE SCALE GENOMIC DNA]</scope>
    <source>
        <strain evidence="5">JCM 16545</strain>
    </source>
</reference>
<evidence type="ECO:0000259" key="2">
    <source>
        <dbReference type="Pfam" id="PF03435"/>
    </source>
</evidence>
<dbReference type="EMBL" id="JBHUHV010000002">
    <property type="protein sequence ID" value="MFD2065482.1"/>
    <property type="molecule type" value="Genomic_DNA"/>
</dbReference>
<evidence type="ECO:0000259" key="3">
    <source>
        <dbReference type="Pfam" id="PF16653"/>
    </source>
</evidence>
<dbReference type="InterPro" id="IPR005097">
    <property type="entry name" value="Sacchrp_dh_NADP-bd"/>
</dbReference>
<organism evidence="4 5">
    <name type="scientific">Pontibacter silvestris</name>
    <dbReference type="NCBI Taxonomy" id="2305183"/>
    <lineage>
        <taxon>Bacteria</taxon>
        <taxon>Pseudomonadati</taxon>
        <taxon>Bacteroidota</taxon>
        <taxon>Cytophagia</taxon>
        <taxon>Cytophagales</taxon>
        <taxon>Hymenobacteraceae</taxon>
        <taxon>Pontibacter</taxon>
    </lineage>
</organism>
<dbReference type="InterPro" id="IPR051168">
    <property type="entry name" value="AASS"/>
</dbReference>
<dbReference type="SUPFAM" id="SSF55347">
    <property type="entry name" value="Glyceraldehyde-3-phosphate dehydrogenase-like, C-terminal domain"/>
    <property type="match status" value="1"/>
</dbReference>
<dbReference type="InterPro" id="IPR032095">
    <property type="entry name" value="Sacchrp_dh-like_C"/>
</dbReference>